<proteinExistence type="predicted"/>
<gene>
    <name evidence="3" type="ORF">RW095_07415</name>
</gene>
<evidence type="ECO:0000256" key="2">
    <source>
        <dbReference type="SAM" id="SignalP"/>
    </source>
</evidence>
<dbReference type="EMBL" id="CP136511">
    <property type="protein sequence ID" value="WOD13774.1"/>
    <property type="molecule type" value="Genomic_DNA"/>
</dbReference>
<accession>A0ABZ0E973</accession>
<evidence type="ECO:0000313" key="4">
    <source>
        <dbReference type="Proteomes" id="UP001302652"/>
    </source>
</evidence>
<dbReference type="Proteomes" id="UP001302652">
    <property type="component" value="Chromosome 3"/>
</dbReference>
<keyword evidence="4" id="KW-1185">Reference proteome</keyword>
<feature type="chain" id="PRO_5046645108" evidence="2">
    <location>
        <begin position="36"/>
        <end position="110"/>
    </location>
</feature>
<evidence type="ECO:0000313" key="3">
    <source>
        <dbReference type="EMBL" id="WOD13774.1"/>
    </source>
</evidence>
<protein>
    <submittedName>
        <fullName evidence="3">Beta-xylosidase</fullName>
    </submittedName>
</protein>
<name>A0ABZ0E973_9BURK</name>
<feature type="compositionally biased region" description="Gly residues" evidence="1">
    <location>
        <begin position="93"/>
        <end position="110"/>
    </location>
</feature>
<feature type="region of interest" description="Disordered" evidence="1">
    <location>
        <begin position="38"/>
        <end position="110"/>
    </location>
</feature>
<reference evidence="3 4" key="1">
    <citation type="submission" date="2023-10" db="EMBL/GenBank/DDBJ databases">
        <title>Surface-active antibiotics is a multifunctional adaptation for post-fire microbes.</title>
        <authorList>
            <person name="Liu M.D."/>
            <person name="Du Y."/>
            <person name="Koupaei S.K."/>
            <person name="Kim N.R."/>
            <person name="Zhang W."/>
            <person name="Traxler M.F."/>
        </authorList>
    </citation>
    <scope>NUCLEOTIDE SEQUENCE [LARGE SCALE GENOMIC DNA]</scope>
    <source>
        <strain evidence="3 4">F3</strain>
    </source>
</reference>
<evidence type="ECO:0000256" key="1">
    <source>
        <dbReference type="SAM" id="MobiDB-lite"/>
    </source>
</evidence>
<organism evidence="3 4">
    <name type="scientific">Paraburkholderia kirstenboschensis</name>
    <dbReference type="NCBI Taxonomy" id="1245436"/>
    <lineage>
        <taxon>Bacteria</taxon>
        <taxon>Pseudomonadati</taxon>
        <taxon>Pseudomonadota</taxon>
        <taxon>Betaproteobacteria</taxon>
        <taxon>Burkholderiales</taxon>
        <taxon>Burkholderiaceae</taxon>
        <taxon>Paraburkholderia</taxon>
    </lineage>
</organism>
<keyword evidence="2" id="KW-0732">Signal</keyword>
<sequence length="110" mass="11293">MTPNLHFLPTRRAWNGWASLAVGIAMLAASQCGIAQIPQNSGASQQENRTSPMGSQPDPAASAVHESQKPQTRDGSSATSRGKTGAKDHKTQGAGGFDNGLYGTGAGSNK</sequence>
<feature type="signal peptide" evidence="2">
    <location>
        <begin position="1"/>
        <end position="35"/>
    </location>
</feature>
<feature type="compositionally biased region" description="Polar residues" evidence="1">
    <location>
        <begin position="38"/>
        <end position="54"/>
    </location>
</feature>
<dbReference type="RefSeq" id="WP_317015431.1">
    <property type="nucleotide sequence ID" value="NZ_CP136511.1"/>
</dbReference>
<feature type="compositionally biased region" description="Polar residues" evidence="1">
    <location>
        <begin position="73"/>
        <end position="82"/>
    </location>
</feature>